<dbReference type="EMBL" id="SLUN01000045">
    <property type="protein sequence ID" value="TCL57713.1"/>
    <property type="molecule type" value="Genomic_DNA"/>
</dbReference>
<dbReference type="AlphaFoldDB" id="A0A4R1QWC3"/>
<dbReference type="Pfam" id="PF01261">
    <property type="entry name" value="AP_endonuc_2"/>
    <property type="match status" value="1"/>
</dbReference>
<dbReference type="RefSeq" id="WP_165908268.1">
    <property type="nucleotide sequence ID" value="NZ_SLUN01000045.1"/>
</dbReference>
<dbReference type="InterPro" id="IPR050417">
    <property type="entry name" value="Sugar_Epim/Isomerase"/>
</dbReference>
<feature type="active site" description="Proton donor/acceptor" evidence="3">
    <location>
        <position position="247"/>
    </location>
</feature>
<comment type="caution">
    <text evidence="5">The sequence shown here is derived from an EMBL/GenBank/DDBJ whole genome shotgun (WGS) entry which is preliminary data.</text>
</comment>
<dbReference type="PANTHER" id="PTHR43489">
    <property type="entry name" value="ISOMERASE"/>
    <property type="match status" value="1"/>
</dbReference>
<dbReference type="Gene3D" id="3.20.20.150">
    <property type="entry name" value="Divalent-metal-dependent TIM barrel enzymes"/>
    <property type="match status" value="1"/>
</dbReference>
<dbReference type="PANTHER" id="PTHR43489:SF7">
    <property type="entry name" value="3-DEHYDRO-D-GULOSIDE 4-EPIMERASE-RELATED"/>
    <property type="match status" value="1"/>
</dbReference>
<dbReference type="InterPro" id="IPR036237">
    <property type="entry name" value="Xyl_isomerase-like_sf"/>
</dbReference>
<keyword evidence="1 2" id="KW-0413">Isomerase</keyword>
<evidence type="ECO:0000313" key="6">
    <source>
        <dbReference type="Proteomes" id="UP000295008"/>
    </source>
</evidence>
<dbReference type="SUPFAM" id="SSF51658">
    <property type="entry name" value="Xylose isomerase-like"/>
    <property type="match status" value="1"/>
</dbReference>
<reference evidence="5 6" key="1">
    <citation type="submission" date="2019-03" db="EMBL/GenBank/DDBJ databases">
        <title>Genomic Encyclopedia of Type Strains, Phase IV (KMG-IV): sequencing the most valuable type-strain genomes for metagenomic binning, comparative biology and taxonomic classification.</title>
        <authorList>
            <person name="Goeker M."/>
        </authorList>
    </citation>
    <scope>NUCLEOTIDE SEQUENCE [LARGE SCALE GENOMIC DNA]</scope>
    <source>
        <strain evidence="5 6">LX-B</strain>
    </source>
</reference>
<proteinExistence type="inferred from homology"/>
<protein>
    <submittedName>
        <fullName evidence="5">Sugar phosphate isomerase/epimerase</fullName>
    </submittedName>
</protein>
<feature type="active site" description="Proton donor/acceptor" evidence="3">
    <location>
        <position position="153"/>
    </location>
</feature>
<organism evidence="5 6">
    <name type="scientific">Hydrogenispora ethanolica</name>
    <dbReference type="NCBI Taxonomy" id="1082276"/>
    <lineage>
        <taxon>Bacteria</taxon>
        <taxon>Bacillati</taxon>
        <taxon>Bacillota</taxon>
        <taxon>Hydrogenispora</taxon>
    </lineage>
</organism>
<evidence type="ECO:0000259" key="4">
    <source>
        <dbReference type="Pfam" id="PF01261"/>
    </source>
</evidence>
<dbReference type="InterPro" id="IPR026040">
    <property type="entry name" value="HyI-like"/>
</dbReference>
<sequence length="273" mass="29241">MQLSITISTPGSKFAPIVLQGEYAAEIEHAARLGFAAVELHIRDPKAIDRAAIREALRRTGLAVSTIGTGQAYVDERLCFSDPDPGIRAMAVQRIRDQIDFAAQLGTKVIIGTIKGNLPADPGQTAATRERIVACLSECASYAAQSGVTLTLEAINRYESNFLNSAADTVAFIQSIGSPALGLHLDTFHMNIEESDIAAAIKTSAPYLAHIHFADSNRWPPGMGHLDFGRIVASLKEAGYQGFMGVECLPRPAAESAARQSLEHIGKIMADLQ</sequence>
<name>A0A4R1QWC3_HYDET</name>
<dbReference type="PIRSF" id="PIRSF006241">
    <property type="entry name" value="HyI"/>
    <property type="match status" value="1"/>
</dbReference>
<evidence type="ECO:0000256" key="1">
    <source>
        <dbReference type="ARBA" id="ARBA00023235"/>
    </source>
</evidence>
<dbReference type="InterPro" id="IPR013022">
    <property type="entry name" value="Xyl_isomerase-like_TIM-brl"/>
</dbReference>
<dbReference type="Proteomes" id="UP000295008">
    <property type="component" value="Unassembled WGS sequence"/>
</dbReference>
<keyword evidence="6" id="KW-1185">Reference proteome</keyword>
<feature type="domain" description="Xylose isomerase-like TIM barrel" evidence="4">
    <location>
        <begin position="28"/>
        <end position="265"/>
    </location>
</feature>
<evidence type="ECO:0000313" key="5">
    <source>
        <dbReference type="EMBL" id="TCL57713.1"/>
    </source>
</evidence>
<evidence type="ECO:0000256" key="3">
    <source>
        <dbReference type="PIRSR" id="PIRSR006241-50"/>
    </source>
</evidence>
<gene>
    <name evidence="5" type="ORF">EDC14_104517</name>
</gene>
<evidence type="ECO:0000256" key="2">
    <source>
        <dbReference type="PIRNR" id="PIRNR006241"/>
    </source>
</evidence>
<dbReference type="GO" id="GO:0016853">
    <property type="term" value="F:isomerase activity"/>
    <property type="evidence" value="ECO:0007669"/>
    <property type="project" value="UniProtKB-KW"/>
</dbReference>
<comment type="similarity">
    <text evidence="2">Belongs to the hyi family.</text>
</comment>
<accession>A0A4R1QWC3</accession>